<evidence type="ECO:0000313" key="3">
    <source>
        <dbReference type="EMBL" id="MRY85028.1"/>
    </source>
</evidence>
<evidence type="ECO:0000313" key="5">
    <source>
        <dbReference type="Proteomes" id="UP000095332"/>
    </source>
</evidence>
<dbReference type="InterPro" id="IPR051083">
    <property type="entry name" value="GrpII_Intron_Splice-Mob/Def"/>
</dbReference>
<proteinExistence type="inferred from homology"/>
<gene>
    <name evidence="2" type="ORF">ERS852560_02501</name>
    <name evidence="4" type="ORF">GKD54_11325</name>
    <name evidence="3" type="ORF">GKD58_12310</name>
</gene>
<evidence type="ECO:0000313" key="6">
    <source>
        <dbReference type="Proteomes" id="UP000450599"/>
    </source>
</evidence>
<dbReference type="EMBL" id="CZBM01000010">
    <property type="protein sequence ID" value="CUQ37901.1"/>
    <property type="molecule type" value="Genomic_DNA"/>
</dbReference>
<reference evidence="6 7" key="2">
    <citation type="journal article" date="2019" name="Nat. Med.">
        <title>A library of human gut bacterial isolates paired with longitudinal multiomics data enables mechanistic microbiome research.</title>
        <authorList>
            <person name="Poyet M."/>
            <person name="Groussin M."/>
            <person name="Gibbons S.M."/>
            <person name="Avila-Pacheco J."/>
            <person name="Jiang X."/>
            <person name="Kearney S.M."/>
            <person name="Perrotta A.R."/>
            <person name="Berdy B."/>
            <person name="Zhao S."/>
            <person name="Lieberman T.D."/>
            <person name="Swanson P.K."/>
            <person name="Smith M."/>
            <person name="Roesemann S."/>
            <person name="Alexander J.E."/>
            <person name="Rich S.A."/>
            <person name="Livny J."/>
            <person name="Vlamakis H."/>
            <person name="Clish C."/>
            <person name="Bullock K."/>
            <person name="Deik A."/>
            <person name="Scott J."/>
            <person name="Pierce K.A."/>
            <person name="Xavier R.J."/>
            <person name="Alm E.J."/>
        </authorList>
    </citation>
    <scope>NUCLEOTIDE SEQUENCE [LARGE SCALE GENOMIC DNA]</scope>
    <source>
        <strain evidence="4 7">BIOML-A10</strain>
        <strain evidence="3 6">BIOML-A11</strain>
    </source>
</reference>
<evidence type="ECO:0000313" key="7">
    <source>
        <dbReference type="Proteomes" id="UP000471216"/>
    </source>
</evidence>
<evidence type="ECO:0000256" key="1">
    <source>
        <dbReference type="ARBA" id="ARBA00034120"/>
    </source>
</evidence>
<dbReference type="Proteomes" id="UP000095332">
    <property type="component" value="Unassembled WGS sequence"/>
</dbReference>
<dbReference type="RefSeq" id="WP_057328744.1">
    <property type="nucleotide sequence ID" value="NZ_CZBM01000010.1"/>
</dbReference>
<dbReference type="Proteomes" id="UP000450599">
    <property type="component" value="Unassembled WGS sequence"/>
</dbReference>
<evidence type="ECO:0000313" key="4">
    <source>
        <dbReference type="EMBL" id="MRZ06804.1"/>
    </source>
</evidence>
<comment type="similarity">
    <text evidence="1">Belongs to the bacterial reverse transcriptase family.</text>
</comment>
<accession>A0A174VX16</accession>
<protein>
    <submittedName>
        <fullName evidence="2">Retron-type reverse transcriptase</fullName>
    </submittedName>
</protein>
<evidence type="ECO:0000313" key="2">
    <source>
        <dbReference type="EMBL" id="CUQ37901.1"/>
    </source>
</evidence>
<dbReference type="GO" id="GO:0003964">
    <property type="term" value="F:RNA-directed DNA polymerase activity"/>
    <property type="evidence" value="ECO:0007669"/>
    <property type="project" value="UniProtKB-KW"/>
</dbReference>
<organism evidence="2 5">
    <name type="scientific">Parabacteroides distasonis</name>
    <dbReference type="NCBI Taxonomy" id="823"/>
    <lineage>
        <taxon>Bacteria</taxon>
        <taxon>Pseudomonadati</taxon>
        <taxon>Bacteroidota</taxon>
        <taxon>Bacteroidia</taxon>
        <taxon>Bacteroidales</taxon>
        <taxon>Tannerellaceae</taxon>
        <taxon>Parabacteroides</taxon>
    </lineage>
</organism>
<dbReference type="Proteomes" id="UP000471216">
    <property type="component" value="Unassembled WGS sequence"/>
</dbReference>
<dbReference type="PANTHER" id="PTHR34047">
    <property type="entry name" value="NUCLEAR INTRON MATURASE 1, MITOCHONDRIAL-RELATED"/>
    <property type="match status" value="1"/>
</dbReference>
<dbReference type="SUPFAM" id="SSF56672">
    <property type="entry name" value="DNA/RNA polymerases"/>
    <property type="match status" value="1"/>
</dbReference>
<name>A0A174VX16_PARDI</name>
<keyword evidence="2" id="KW-0695">RNA-directed DNA polymerase</keyword>
<dbReference type="PANTHER" id="PTHR34047:SF8">
    <property type="entry name" value="PROTEIN YKFC"/>
    <property type="match status" value="1"/>
</dbReference>
<dbReference type="EMBL" id="WKMX01000010">
    <property type="protein sequence ID" value="MRZ06804.1"/>
    <property type="molecule type" value="Genomic_DNA"/>
</dbReference>
<dbReference type="InterPro" id="IPR043502">
    <property type="entry name" value="DNA/RNA_pol_sf"/>
</dbReference>
<keyword evidence="2" id="KW-0808">Transferase</keyword>
<reference evidence="2 5" key="1">
    <citation type="submission" date="2015-09" db="EMBL/GenBank/DDBJ databases">
        <authorList>
            <consortium name="Pathogen Informatics"/>
        </authorList>
    </citation>
    <scope>NUCLEOTIDE SEQUENCE [LARGE SCALE GENOMIC DNA]</scope>
    <source>
        <strain evidence="2 5">2789STDY5834948</strain>
    </source>
</reference>
<dbReference type="EMBL" id="WKMW01000011">
    <property type="protein sequence ID" value="MRY85028.1"/>
    <property type="molecule type" value="Genomic_DNA"/>
</dbReference>
<dbReference type="AlphaFoldDB" id="A0A174VX16"/>
<keyword evidence="2" id="KW-0548">Nucleotidyltransferase</keyword>
<sequence length="504" mass="59346">MRRKGDFSGDIARKENYYKAFDHASKNKHGKRAIIKFEADLEKNLSDLLYSFENGTFVTSPYRFMTVHEPKERLIGMLPFPDHVQHWAMLNEVEDYFTRSFSAYTYGGVKGRGPHAYMRMIRKVLRKYPERTTDYLLCDIHHFYPTVNHPVLKSQLRTRIKDNHLLERLDEIIDSVEGDTGMFPGTKLAQFFSLVYLYLFDHDLKRCFSIRDCPALVERYTRRYIEERIATAKTDKDMEELSKGIQYLSDRFKGYLNRLDFCYRLADDVLILHEDTVFLHFVIEWIGLYYANELKISLNPKWKIGHTVDGIDTGGYVHFPDFFLARKRNKISLCRQVAKLRKQGLSNEEIRRKASSRIGFVQHANTSNLLNKLGMETPRKRLGNVIRNKKSPWEDLPADRKMKFEDILYDTRLSEDKRGPEDDKLIELIDYKIEDSKIEKNEDGTPKKCLAIRFKWKEEEHYAFTGSAVLIDQALTDFSHEDLPVDTVIKVLTNKFGKKFFRFT</sequence>